<accession>A0A2H3B417</accession>
<gene>
    <name evidence="1" type="ORF">ARMSODRAFT_892954</name>
</gene>
<protein>
    <submittedName>
        <fullName evidence="1">Uncharacterized protein</fullName>
    </submittedName>
</protein>
<evidence type="ECO:0000313" key="1">
    <source>
        <dbReference type="EMBL" id="PBK64430.1"/>
    </source>
</evidence>
<evidence type="ECO:0000313" key="2">
    <source>
        <dbReference type="Proteomes" id="UP000218334"/>
    </source>
</evidence>
<dbReference type="EMBL" id="KZ293451">
    <property type="protein sequence ID" value="PBK64430.1"/>
    <property type="molecule type" value="Genomic_DNA"/>
</dbReference>
<reference evidence="2" key="1">
    <citation type="journal article" date="2017" name="Nat. Ecol. Evol.">
        <title>Genome expansion and lineage-specific genetic innovations in the forest pathogenic fungi Armillaria.</title>
        <authorList>
            <person name="Sipos G."/>
            <person name="Prasanna A.N."/>
            <person name="Walter M.C."/>
            <person name="O'Connor E."/>
            <person name="Balint B."/>
            <person name="Krizsan K."/>
            <person name="Kiss B."/>
            <person name="Hess J."/>
            <person name="Varga T."/>
            <person name="Slot J."/>
            <person name="Riley R."/>
            <person name="Boka B."/>
            <person name="Rigling D."/>
            <person name="Barry K."/>
            <person name="Lee J."/>
            <person name="Mihaltcheva S."/>
            <person name="LaButti K."/>
            <person name="Lipzen A."/>
            <person name="Waldron R."/>
            <person name="Moloney N.M."/>
            <person name="Sperisen C."/>
            <person name="Kredics L."/>
            <person name="Vagvoelgyi C."/>
            <person name="Patrignani A."/>
            <person name="Fitzpatrick D."/>
            <person name="Nagy I."/>
            <person name="Doyle S."/>
            <person name="Anderson J.B."/>
            <person name="Grigoriev I.V."/>
            <person name="Gueldener U."/>
            <person name="Muensterkoetter M."/>
            <person name="Nagy L.G."/>
        </authorList>
    </citation>
    <scope>NUCLEOTIDE SEQUENCE [LARGE SCALE GENOMIC DNA]</scope>
    <source>
        <strain evidence="2">28-4</strain>
    </source>
</reference>
<sequence>LFTVRLQATDIDGLTVPPIRAAYMMQYRNSLIGKRFKTLMQTLPFLVHDIVTPAQFNLVKAARALLWVHKIEDMNEYLVHSHSPVLSAVIIVHSAV</sequence>
<proteinExistence type="predicted"/>
<keyword evidence="2" id="KW-1185">Reference proteome</keyword>
<dbReference type="Proteomes" id="UP000218334">
    <property type="component" value="Unassembled WGS sequence"/>
</dbReference>
<dbReference type="AlphaFoldDB" id="A0A2H3B417"/>
<feature type="non-terminal residue" evidence="1">
    <location>
        <position position="1"/>
    </location>
</feature>
<organism evidence="1 2">
    <name type="scientific">Armillaria solidipes</name>
    <dbReference type="NCBI Taxonomy" id="1076256"/>
    <lineage>
        <taxon>Eukaryota</taxon>
        <taxon>Fungi</taxon>
        <taxon>Dikarya</taxon>
        <taxon>Basidiomycota</taxon>
        <taxon>Agaricomycotina</taxon>
        <taxon>Agaricomycetes</taxon>
        <taxon>Agaricomycetidae</taxon>
        <taxon>Agaricales</taxon>
        <taxon>Marasmiineae</taxon>
        <taxon>Physalacriaceae</taxon>
        <taxon>Armillaria</taxon>
    </lineage>
</organism>
<name>A0A2H3B417_9AGAR</name>